<organism evidence="2 3">
    <name type="scientific">Niveomyces insectorum RCEF 264</name>
    <dbReference type="NCBI Taxonomy" id="1081102"/>
    <lineage>
        <taxon>Eukaryota</taxon>
        <taxon>Fungi</taxon>
        <taxon>Dikarya</taxon>
        <taxon>Ascomycota</taxon>
        <taxon>Pezizomycotina</taxon>
        <taxon>Sordariomycetes</taxon>
        <taxon>Hypocreomycetidae</taxon>
        <taxon>Hypocreales</taxon>
        <taxon>Cordycipitaceae</taxon>
        <taxon>Niveomyces</taxon>
    </lineage>
</organism>
<dbReference type="OrthoDB" id="5412996at2759"/>
<name>A0A167NH93_9HYPO</name>
<dbReference type="Proteomes" id="UP000076874">
    <property type="component" value="Unassembled WGS sequence"/>
</dbReference>
<feature type="domain" description="Aminoglycoside phosphotransferase" evidence="1">
    <location>
        <begin position="61"/>
        <end position="314"/>
    </location>
</feature>
<proteinExistence type="predicted"/>
<dbReference type="PANTHER" id="PTHR21310">
    <property type="entry name" value="AMINOGLYCOSIDE PHOSPHOTRANSFERASE-RELATED-RELATED"/>
    <property type="match status" value="1"/>
</dbReference>
<dbReference type="AlphaFoldDB" id="A0A167NH93"/>
<dbReference type="EMBL" id="AZHD01000019">
    <property type="protein sequence ID" value="OAA55549.1"/>
    <property type="molecule type" value="Genomic_DNA"/>
</dbReference>
<keyword evidence="2" id="KW-0808">Transferase</keyword>
<gene>
    <name evidence="2" type="ORF">SPI_08233</name>
</gene>
<accession>A0A167NH93</accession>
<evidence type="ECO:0000313" key="3">
    <source>
        <dbReference type="Proteomes" id="UP000076874"/>
    </source>
</evidence>
<evidence type="ECO:0000313" key="2">
    <source>
        <dbReference type="EMBL" id="OAA55549.1"/>
    </source>
</evidence>
<comment type="caution">
    <text evidence="2">The sequence shown here is derived from an EMBL/GenBank/DDBJ whole genome shotgun (WGS) entry which is preliminary data.</text>
</comment>
<sequence length="441" mass="50118">MTNSVPESVWYNFAADDIASASAIREFEAWKAAILQGDRLRALGQFVAQEMGGGRTATYVENKSGSYNIVFRFRLDDGKELALRLPTPRRMVPALVVERLENEVSWMQYFEEHAIAKVPHVHSWSVSAANAIGHPFILMDFVGGEPLYDCILSWFRAEDRSQRTPLMTTLYRDLAALYVLSDTPGAATDGWPTGPLDSVSPYKDFVDLLHHTQQDGLRTINIPGRVDDLIYEMQQGDAIDMERAMKTARGRVLARHSMQDAASLAFFEEEDDADQDGRPFRIFNPDMSVRNILVDPKTGHIAALIDFEYTNAMPAALAHSPPLFILPHVLTSYLIEGKFDEFLQNYKIFFPFFANILEEVEKNTALSTTSVVPLSAKMQTSFKDMSWLVRFAYSHVDMADMIYWEQRDLFPLVNEDGLEAETRAYQEHTKRQIASFRKDTE</sequence>
<dbReference type="GO" id="GO:0016301">
    <property type="term" value="F:kinase activity"/>
    <property type="evidence" value="ECO:0007669"/>
    <property type="project" value="UniProtKB-KW"/>
</dbReference>
<dbReference type="InterPro" id="IPR051678">
    <property type="entry name" value="AGP_Transferase"/>
</dbReference>
<dbReference type="InterPro" id="IPR002575">
    <property type="entry name" value="Aminoglycoside_PTrfase"/>
</dbReference>
<keyword evidence="3" id="KW-1185">Reference proteome</keyword>
<protein>
    <submittedName>
        <fullName evidence="2">Protein kinase-like domain protein</fullName>
    </submittedName>
</protein>
<reference evidence="2 3" key="1">
    <citation type="journal article" date="2016" name="Genome Biol. Evol.">
        <title>Divergent and convergent evolution of fungal pathogenicity.</title>
        <authorList>
            <person name="Shang Y."/>
            <person name="Xiao G."/>
            <person name="Zheng P."/>
            <person name="Cen K."/>
            <person name="Zhan S."/>
            <person name="Wang C."/>
        </authorList>
    </citation>
    <scope>NUCLEOTIDE SEQUENCE [LARGE SCALE GENOMIC DNA]</scope>
    <source>
        <strain evidence="2 3">RCEF 264</strain>
    </source>
</reference>
<evidence type="ECO:0000259" key="1">
    <source>
        <dbReference type="Pfam" id="PF01636"/>
    </source>
</evidence>
<dbReference type="Gene3D" id="3.30.200.20">
    <property type="entry name" value="Phosphorylase Kinase, domain 1"/>
    <property type="match status" value="1"/>
</dbReference>
<dbReference type="InterPro" id="IPR011009">
    <property type="entry name" value="Kinase-like_dom_sf"/>
</dbReference>
<dbReference type="SUPFAM" id="SSF56112">
    <property type="entry name" value="Protein kinase-like (PK-like)"/>
    <property type="match status" value="1"/>
</dbReference>
<dbReference type="Pfam" id="PF01636">
    <property type="entry name" value="APH"/>
    <property type="match status" value="1"/>
</dbReference>
<dbReference type="PANTHER" id="PTHR21310:SF37">
    <property type="entry name" value="AMINOGLYCOSIDE PHOSPHOTRANSFERASE DOMAIN-CONTAINING PROTEIN"/>
    <property type="match status" value="1"/>
</dbReference>
<keyword evidence="2" id="KW-0418">Kinase</keyword>